<feature type="site" description="Histone H3K4me3 binding" evidence="7">
    <location>
        <position position="266"/>
    </location>
</feature>
<keyword evidence="10" id="KW-0156">Chromatin regulator</keyword>
<dbReference type="HOGENOM" id="CLU_031900_5_1_1"/>
<dbReference type="OMA" id="MREQGNQ"/>
<feature type="binding site" evidence="8">
    <location>
        <position position="270"/>
    </location>
    <ligand>
        <name>Zn(2+)</name>
        <dbReference type="ChEBI" id="CHEBI:29105"/>
        <label>2</label>
    </ligand>
</feature>
<dbReference type="InterPro" id="IPR024610">
    <property type="entry name" value="ING_N_histone-binding"/>
</dbReference>
<organism evidence="13 14">
    <name type="scientific">Daphnia pulex</name>
    <name type="common">Water flea</name>
    <dbReference type="NCBI Taxonomy" id="6669"/>
    <lineage>
        <taxon>Eukaryota</taxon>
        <taxon>Metazoa</taxon>
        <taxon>Ecdysozoa</taxon>
        <taxon>Arthropoda</taxon>
        <taxon>Crustacea</taxon>
        <taxon>Branchiopoda</taxon>
        <taxon>Diplostraca</taxon>
        <taxon>Cladocera</taxon>
        <taxon>Anomopoda</taxon>
        <taxon>Daphniidae</taxon>
        <taxon>Daphnia</taxon>
    </lineage>
</organism>
<accession>E9GYR0</accession>
<dbReference type="GO" id="GO:0008270">
    <property type="term" value="F:zinc ion binding"/>
    <property type="evidence" value="ECO:0007669"/>
    <property type="project" value="UniProtKB-KW"/>
</dbReference>
<evidence type="ECO:0000256" key="11">
    <source>
        <dbReference type="SAM" id="MobiDB-lite"/>
    </source>
</evidence>
<dbReference type="Gene3D" id="3.30.40.10">
    <property type="entry name" value="Zinc/RING finger domain, C3HC4 (zinc finger)"/>
    <property type="match status" value="1"/>
</dbReference>
<evidence type="ECO:0000256" key="5">
    <source>
        <dbReference type="ARBA" id="ARBA00022833"/>
    </source>
</evidence>
<evidence type="ECO:0000256" key="6">
    <source>
        <dbReference type="ARBA" id="ARBA00023242"/>
    </source>
</evidence>
<keyword evidence="6 10" id="KW-0539">Nucleus</keyword>
<dbReference type="InterPro" id="IPR028643">
    <property type="entry name" value="ING1_PHD_Znf"/>
</dbReference>
<dbReference type="FunCoup" id="E9GYR0">
    <property type="interactions" value="1220"/>
</dbReference>
<evidence type="ECO:0000256" key="7">
    <source>
        <dbReference type="PIRSR" id="PIRSR628651-50"/>
    </source>
</evidence>
<evidence type="ECO:0000259" key="12">
    <source>
        <dbReference type="PROSITE" id="PS50016"/>
    </source>
</evidence>
<feature type="compositionally biased region" description="Basic and acidic residues" evidence="11">
    <location>
        <begin position="227"/>
        <end position="236"/>
    </location>
</feature>
<feature type="binding site" evidence="8">
    <location>
        <position position="279"/>
    </location>
    <ligand>
        <name>Zn(2+)</name>
        <dbReference type="ChEBI" id="CHEBI:29105"/>
        <label>1</label>
    </ligand>
</feature>
<evidence type="ECO:0000256" key="3">
    <source>
        <dbReference type="ARBA" id="ARBA00022723"/>
    </source>
</evidence>
<feature type="binding site" evidence="8">
    <location>
        <position position="254"/>
    </location>
    <ligand>
        <name>Zn(2+)</name>
        <dbReference type="ChEBI" id="CHEBI:29105"/>
        <label>1</label>
    </ligand>
</feature>
<dbReference type="InterPro" id="IPR019787">
    <property type="entry name" value="Znf_PHD-finger"/>
</dbReference>
<evidence type="ECO:0000313" key="13">
    <source>
        <dbReference type="EMBL" id="EFX75443.1"/>
    </source>
</evidence>
<keyword evidence="14" id="KW-1185">Reference proteome</keyword>
<dbReference type="KEGG" id="dpx:DAPPUDRAFT_306779"/>
<dbReference type="Gene3D" id="6.10.140.1740">
    <property type="match status" value="1"/>
</dbReference>
<dbReference type="SMART" id="SM01408">
    <property type="entry name" value="ING"/>
    <property type="match status" value="1"/>
</dbReference>
<dbReference type="PROSITE" id="PS01359">
    <property type="entry name" value="ZF_PHD_1"/>
    <property type="match status" value="1"/>
</dbReference>
<evidence type="ECO:0000256" key="4">
    <source>
        <dbReference type="ARBA" id="ARBA00022771"/>
    </source>
</evidence>
<feature type="domain" description="PHD-type" evidence="12">
    <location>
        <begin position="249"/>
        <end position="298"/>
    </location>
</feature>
<feature type="site" description="Histone H3K4me3 binding" evidence="7">
    <location>
        <position position="262"/>
    </location>
</feature>
<dbReference type="EMBL" id="GL732575">
    <property type="protein sequence ID" value="EFX75443.1"/>
    <property type="molecule type" value="Genomic_DNA"/>
</dbReference>
<dbReference type="GO" id="GO:0006325">
    <property type="term" value="P:chromatin organization"/>
    <property type="evidence" value="ECO:0007669"/>
    <property type="project" value="UniProtKB-KW"/>
</dbReference>
<feature type="binding site" evidence="8">
    <location>
        <position position="292"/>
    </location>
    <ligand>
        <name>Zn(2+)</name>
        <dbReference type="ChEBI" id="CHEBI:29105"/>
        <label>2</label>
    </ligand>
</feature>
<dbReference type="CDD" id="cd16857">
    <property type="entry name" value="ING_ING1_2"/>
    <property type="match status" value="1"/>
</dbReference>
<dbReference type="AlphaFoldDB" id="E9GYR0"/>
<feature type="compositionally biased region" description="Low complexity" evidence="11">
    <location>
        <begin position="203"/>
        <end position="217"/>
    </location>
</feature>
<gene>
    <name evidence="13" type="ORF">DAPPUDRAFT_306779</name>
</gene>
<keyword evidence="3 8" id="KW-0479">Metal-binding</keyword>
<keyword evidence="5 8" id="KW-0862">Zinc</keyword>
<reference evidence="13 14" key="1">
    <citation type="journal article" date="2011" name="Science">
        <title>The ecoresponsive genome of Daphnia pulex.</title>
        <authorList>
            <person name="Colbourne J.K."/>
            <person name="Pfrender M.E."/>
            <person name="Gilbert D."/>
            <person name="Thomas W.K."/>
            <person name="Tucker A."/>
            <person name="Oakley T.H."/>
            <person name="Tokishita S."/>
            <person name="Aerts A."/>
            <person name="Arnold G.J."/>
            <person name="Basu M.K."/>
            <person name="Bauer D.J."/>
            <person name="Caceres C.E."/>
            <person name="Carmel L."/>
            <person name="Casola C."/>
            <person name="Choi J.H."/>
            <person name="Detter J.C."/>
            <person name="Dong Q."/>
            <person name="Dusheyko S."/>
            <person name="Eads B.D."/>
            <person name="Frohlich T."/>
            <person name="Geiler-Samerotte K.A."/>
            <person name="Gerlach D."/>
            <person name="Hatcher P."/>
            <person name="Jogdeo S."/>
            <person name="Krijgsveld J."/>
            <person name="Kriventseva E.V."/>
            <person name="Kultz D."/>
            <person name="Laforsch C."/>
            <person name="Lindquist E."/>
            <person name="Lopez J."/>
            <person name="Manak J.R."/>
            <person name="Muller J."/>
            <person name="Pangilinan J."/>
            <person name="Patwardhan R.P."/>
            <person name="Pitluck S."/>
            <person name="Pritham E.J."/>
            <person name="Rechtsteiner A."/>
            <person name="Rho M."/>
            <person name="Rogozin I.B."/>
            <person name="Sakarya O."/>
            <person name="Salamov A."/>
            <person name="Schaack S."/>
            <person name="Shapiro H."/>
            <person name="Shiga Y."/>
            <person name="Skalitzky C."/>
            <person name="Smith Z."/>
            <person name="Souvorov A."/>
            <person name="Sung W."/>
            <person name="Tang Z."/>
            <person name="Tsuchiya D."/>
            <person name="Tu H."/>
            <person name="Vos H."/>
            <person name="Wang M."/>
            <person name="Wolf Y.I."/>
            <person name="Yamagata H."/>
            <person name="Yamada T."/>
            <person name="Ye Y."/>
            <person name="Shaw J.R."/>
            <person name="Andrews J."/>
            <person name="Crease T.J."/>
            <person name="Tang H."/>
            <person name="Lucas S.M."/>
            <person name="Robertson H.M."/>
            <person name="Bork P."/>
            <person name="Koonin E.V."/>
            <person name="Zdobnov E.M."/>
            <person name="Grigoriev I.V."/>
            <person name="Lynch M."/>
            <person name="Boore J.L."/>
        </authorList>
    </citation>
    <scope>NUCLEOTIDE SEQUENCE [LARGE SCALE GENOMIC DNA]</scope>
</reference>
<dbReference type="InterPro" id="IPR019786">
    <property type="entry name" value="Zinc_finger_PHD-type_CS"/>
</dbReference>
<protein>
    <recommendedName>
        <fullName evidence="10">Inhibitor of growth protein</fullName>
    </recommendedName>
</protein>
<dbReference type="SUPFAM" id="SSF57903">
    <property type="entry name" value="FYVE/PHD zinc finger"/>
    <property type="match status" value="1"/>
</dbReference>
<feature type="region of interest" description="Disordered" evidence="11">
    <location>
        <begin position="146"/>
        <end position="247"/>
    </location>
</feature>
<feature type="binding site" evidence="8">
    <location>
        <position position="252"/>
    </location>
    <ligand>
        <name>Zn(2+)</name>
        <dbReference type="ChEBI" id="CHEBI:29105"/>
        <label>1</label>
    </ligand>
</feature>
<feature type="binding site" evidence="8">
    <location>
        <position position="276"/>
    </location>
    <ligand>
        <name>Zn(2+)</name>
        <dbReference type="ChEBI" id="CHEBI:29105"/>
        <label>1</label>
    </ligand>
</feature>
<sequence>MLNQVAVEAIYSATYLENYLDSVENLPNDLQRHISRMRQLDVDFQAILRDIEHYSDVIQRGPEAQESQVDSGDEKPSGSGLTASSGGNAGHWRKRLLQKVQSALISSLEIGDEKLQLVQTVQDVIENKSRQLETDCKALEFSKDRESVECAKDNTTNTRETSSATGGNSGNTGERTKRARRARPDDRDSPVPTTPVNVGVSQRKTSNAANSTAASSVAKKKKRRSGRGNEREKERSASPQEMPIDPDEPTYCLCDQVSFGEMIGCDNDLCPIEWFHFSCVQLTTKPKGKWYCPRCRGDRPTVMKPKAQFLKELERYNKEKEEKA</sequence>
<evidence type="ECO:0000313" key="14">
    <source>
        <dbReference type="Proteomes" id="UP000000305"/>
    </source>
</evidence>
<dbReference type="OrthoDB" id="5411773at2759"/>
<feature type="binding site" evidence="8">
    <location>
        <position position="295"/>
    </location>
    <ligand>
        <name>Zn(2+)</name>
        <dbReference type="ChEBI" id="CHEBI:29105"/>
        <label>2</label>
    </ligand>
</feature>
<name>E9GYR0_DAPPU</name>
<evidence type="ECO:0000256" key="10">
    <source>
        <dbReference type="RuleBase" id="RU361213"/>
    </source>
</evidence>
<comment type="subcellular location">
    <subcellularLocation>
        <location evidence="1 10">Nucleus</location>
    </subcellularLocation>
</comment>
<dbReference type="PANTHER" id="PTHR10333">
    <property type="entry name" value="INHIBITOR OF GROWTH PROTEIN"/>
    <property type="match status" value="1"/>
</dbReference>
<dbReference type="Proteomes" id="UP000000305">
    <property type="component" value="Unassembled WGS sequence"/>
</dbReference>
<evidence type="ECO:0000256" key="2">
    <source>
        <dbReference type="ARBA" id="ARBA00010210"/>
    </source>
</evidence>
<dbReference type="SMART" id="SM00249">
    <property type="entry name" value="PHD"/>
    <property type="match status" value="1"/>
</dbReference>
<feature type="site" description="Histone H3K4me3 binding" evidence="7">
    <location>
        <position position="251"/>
    </location>
</feature>
<feature type="binding site" evidence="8">
    <location>
        <position position="265"/>
    </location>
    <ligand>
        <name>Zn(2+)</name>
        <dbReference type="ChEBI" id="CHEBI:29105"/>
        <label>2</label>
    </ligand>
</feature>
<dbReference type="InterPro" id="IPR013083">
    <property type="entry name" value="Znf_RING/FYVE/PHD"/>
</dbReference>
<evidence type="ECO:0000256" key="8">
    <source>
        <dbReference type="PIRSR" id="PIRSR628651-51"/>
    </source>
</evidence>
<proteinExistence type="inferred from homology"/>
<feature type="site" description="Histone H3K4me3 binding" evidence="7">
    <location>
        <position position="274"/>
    </location>
</feature>
<evidence type="ECO:0000256" key="9">
    <source>
        <dbReference type="PROSITE-ProRule" id="PRU00146"/>
    </source>
</evidence>
<dbReference type="STRING" id="6669.E9GYR0"/>
<dbReference type="GO" id="GO:0045893">
    <property type="term" value="P:positive regulation of DNA-templated transcription"/>
    <property type="evidence" value="ECO:0000318"/>
    <property type="project" value="GO_Central"/>
</dbReference>
<dbReference type="InterPro" id="IPR001965">
    <property type="entry name" value="Znf_PHD"/>
</dbReference>
<dbReference type="InterPro" id="IPR011011">
    <property type="entry name" value="Znf_FYVE_PHD"/>
</dbReference>
<dbReference type="eggNOG" id="KOG1973">
    <property type="taxonomic scope" value="Eukaryota"/>
</dbReference>
<dbReference type="Pfam" id="PF12998">
    <property type="entry name" value="ING"/>
    <property type="match status" value="1"/>
</dbReference>
<evidence type="ECO:0000256" key="1">
    <source>
        <dbReference type="ARBA" id="ARBA00004123"/>
    </source>
</evidence>
<keyword evidence="4 9" id="KW-0863">Zinc-finger</keyword>
<comment type="domain">
    <text evidence="10">The PHD-type zinc finger mediates the binding to H3K4me3.</text>
</comment>
<comment type="similarity">
    <text evidence="2 10">Belongs to the ING family.</text>
</comment>
<comment type="function">
    <text evidence="10">Component of an histone acetyltransferase complex.</text>
</comment>
<dbReference type="GO" id="GO:0005634">
    <property type="term" value="C:nucleus"/>
    <property type="evidence" value="ECO:0000318"/>
    <property type="project" value="GO_Central"/>
</dbReference>
<dbReference type="CDD" id="cd15584">
    <property type="entry name" value="PHD_ING1_2"/>
    <property type="match status" value="1"/>
</dbReference>
<dbReference type="PANTHER" id="PTHR10333:SF89">
    <property type="entry name" value="INHIBITOR OF GROWTH PROTEIN"/>
    <property type="match status" value="1"/>
</dbReference>
<dbReference type="InterPro" id="IPR028651">
    <property type="entry name" value="ING_fam"/>
</dbReference>
<dbReference type="PROSITE" id="PS50016">
    <property type="entry name" value="ZF_PHD_2"/>
    <property type="match status" value="1"/>
</dbReference>
<comment type="subunit">
    <text evidence="10">Component of an histone acetyltransferase complex. Interacts with H3K4me3 and to a lesser extent with H3K4me2.</text>
</comment>
<dbReference type="FunFam" id="3.30.40.10:FF:000021">
    <property type="entry name" value="Inhibitor of growth 2b"/>
    <property type="match status" value="1"/>
</dbReference>
<dbReference type="InParanoid" id="E9GYR0"/>
<feature type="region of interest" description="Disordered" evidence="11">
    <location>
        <begin position="61"/>
        <end position="88"/>
    </location>
</feature>